<name>A0A1Y1WSK7_9FUNG</name>
<reference evidence="3 4" key="2">
    <citation type="submission" date="2016-08" db="EMBL/GenBank/DDBJ databases">
        <title>Pervasive Adenine N6-methylation of Active Genes in Fungi.</title>
        <authorList>
            <consortium name="DOE Joint Genome Institute"/>
            <person name="Mondo S.J."/>
            <person name="Dannebaum R.O."/>
            <person name="Kuo R.C."/>
            <person name="Labutti K."/>
            <person name="Haridas S."/>
            <person name="Kuo A."/>
            <person name="Salamov A."/>
            <person name="Ahrendt S.R."/>
            <person name="Lipzen A."/>
            <person name="Sullivan W."/>
            <person name="Andreopoulos W.B."/>
            <person name="Clum A."/>
            <person name="Lindquist E."/>
            <person name="Daum C."/>
            <person name="Ramamoorthy G.K."/>
            <person name="Gryganskyi A."/>
            <person name="Culley D."/>
            <person name="Magnuson J.K."/>
            <person name="James T.Y."/>
            <person name="O'Malley M.A."/>
            <person name="Stajich J.E."/>
            <person name="Spatafora J.W."/>
            <person name="Visel A."/>
            <person name="Grigoriev I.V."/>
        </authorList>
    </citation>
    <scope>NUCLEOTIDE SEQUENCE [LARGE SCALE GENOMIC DNA]</scope>
    <source>
        <strain evidence="3 4">S4</strain>
    </source>
</reference>
<gene>
    <name evidence="3" type="ORF">BCR32DRAFT_284343</name>
</gene>
<dbReference type="PROSITE" id="PS00036">
    <property type="entry name" value="BZIP_BASIC"/>
    <property type="match status" value="1"/>
</dbReference>
<feature type="region of interest" description="Disordered" evidence="1">
    <location>
        <begin position="26"/>
        <end position="45"/>
    </location>
</feature>
<proteinExistence type="predicted"/>
<evidence type="ECO:0000259" key="2">
    <source>
        <dbReference type="PROSITE" id="PS00036"/>
    </source>
</evidence>
<evidence type="ECO:0000313" key="4">
    <source>
        <dbReference type="Proteomes" id="UP000193944"/>
    </source>
</evidence>
<dbReference type="AlphaFoldDB" id="A0A1Y1WSK7"/>
<organism evidence="3 4">
    <name type="scientific">Anaeromyces robustus</name>
    <dbReference type="NCBI Taxonomy" id="1754192"/>
    <lineage>
        <taxon>Eukaryota</taxon>
        <taxon>Fungi</taxon>
        <taxon>Fungi incertae sedis</taxon>
        <taxon>Chytridiomycota</taxon>
        <taxon>Chytridiomycota incertae sedis</taxon>
        <taxon>Neocallimastigomycetes</taxon>
        <taxon>Neocallimastigales</taxon>
        <taxon>Neocallimastigaceae</taxon>
        <taxon>Anaeromyces</taxon>
    </lineage>
</organism>
<evidence type="ECO:0000256" key="1">
    <source>
        <dbReference type="SAM" id="MobiDB-lite"/>
    </source>
</evidence>
<reference evidence="3 4" key="1">
    <citation type="submission" date="2016-08" db="EMBL/GenBank/DDBJ databases">
        <title>A Parts List for Fungal Cellulosomes Revealed by Comparative Genomics.</title>
        <authorList>
            <consortium name="DOE Joint Genome Institute"/>
            <person name="Haitjema C.H."/>
            <person name="Gilmore S.P."/>
            <person name="Henske J.K."/>
            <person name="Solomon K.V."/>
            <person name="De Groot R."/>
            <person name="Kuo A."/>
            <person name="Mondo S.J."/>
            <person name="Salamov A.A."/>
            <person name="Labutti K."/>
            <person name="Zhao Z."/>
            <person name="Chiniquy J."/>
            <person name="Barry K."/>
            <person name="Brewer H.M."/>
            <person name="Purvine S.O."/>
            <person name="Wright A.T."/>
            <person name="Boxma B."/>
            <person name="Van Alen T."/>
            <person name="Hackstein J.H."/>
            <person name="Baker S.E."/>
            <person name="Grigoriev I.V."/>
            <person name="O'Malley M.A."/>
        </authorList>
    </citation>
    <scope>NUCLEOTIDE SEQUENCE [LARGE SCALE GENOMIC DNA]</scope>
    <source>
        <strain evidence="3 4">S4</strain>
    </source>
</reference>
<dbReference type="InterPro" id="IPR004827">
    <property type="entry name" value="bZIP"/>
</dbReference>
<keyword evidence="4" id="KW-1185">Reference proteome</keyword>
<comment type="caution">
    <text evidence="3">The sequence shown here is derived from an EMBL/GenBank/DDBJ whole genome shotgun (WGS) entry which is preliminary data.</text>
</comment>
<feature type="domain" description="BZIP" evidence="2">
    <location>
        <begin position="30"/>
        <end position="45"/>
    </location>
</feature>
<dbReference type="Proteomes" id="UP000193944">
    <property type="component" value="Unassembled WGS sequence"/>
</dbReference>
<dbReference type="EMBL" id="MCFG01000308">
    <property type="protein sequence ID" value="ORX76278.1"/>
    <property type="molecule type" value="Genomic_DNA"/>
</dbReference>
<dbReference type="GO" id="GO:0003700">
    <property type="term" value="F:DNA-binding transcription factor activity"/>
    <property type="evidence" value="ECO:0007669"/>
    <property type="project" value="InterPro"/>
</dbReference>
<protein>
    <recommendedName>
        <fullName evidence="2">BZIP domain-containing protein</fullName>
    </recommendedName>
</protein>
<sequence>MSGRYYRRYRRRYPYRTYGRRYRYYSRSQRRASRNQKAARQQRDKAELNISVPTKIDTFNARISLSNGSDPDTVLDTGVYALNIWDLLRKSEFYQSYARG</sequence>
<accession>A0A1Y1WSK7</accession>
<evidence type="ECO:0000313" key="3">
    <source>
        <dbReference type="EMBL" id="ORX76278.1"/>
    </source>
</evidence>